<feature type="binding site" evidence="16">
    <location>
        <begin position="11"/>
        <end position="16"/>
    </location>
    <ligand>
        <name>NAD(+)</name>
        <dbReference type="ChEBI" id="CHEBI:57540"/>
    </ligand>
</feature>
<feature type="binding site" evidence="13">
    <location>
        <position position="256"/>
    </location>
    <ligand>
        <name>sn-glycerol 3-phosphate</name>
        <dbReference type="ChEBI" id="CHEBI:57597"/>
    </ligand>
</feature>
<feature type="binding site" evidence="16">
    <location>
        <position position="256"/>
    </location>
    <ligand>
        <name>NAD(+)</name>
        <dbReference type="ChEBI" id="CHEBI:57540"/>
    </ligand>
</feature>
<dbReference type="GO" id="GO:0046167">
    <property type="term" value="P:glycerol-3-phosphate biosynthetic process"/>
    <property type="evidence" value="ECO:0007669"/>
    <property type="project" value="UniProtKB-UniRule"/>
</dbReference>
<dbReference type="eggNOG" id="COG0240">
    <property type="taxonomic scope" value="Bacteria"/>
</dbReference>
<dbReference type="HOGENOM" id="CLU_033449_0_2_6"/>
<evidence type="ECO:0000256" key="17">
    <source>
        <dbReference type="RuleBase" id="RU000437"/>
    </source>
</evidence>
<dbReference type="FunFam" id="1.10.1040.10:FF:000001">
    <property type="entry name" value="Glycerol-3-phosphate dehydrogenase [NAD(P)+]"/>
    <property type="match status" value="1"/>
</dbReference>
<dbReference type="GO" id="GO:0051287">
    <property type="term" value="F:NAD binding"/>
    <property type="evidence" value="ECO:0007669"/>
    <property type="project" value="InterPro"/>
</dbReference>
<evidence type="ECO:0000256" key="15">
    <source>
        <dbReference type="PIRSR" id="PIRSR000114-2"/>
    </source>
</evidence>
<dbReference type="Proteomes" id="UP000009102">
    <property type="component" value="Chromosome"/>
</dbReference>
<feature type="binding site" evidence="13">
    <location>
        <position position="139"/>
    </location>
    <ligand>
        <name>sn-glycerol 3-phosphate</name>
        <dbReference type="ChEBI" id="CHEBI:57597"/>
    </ligand>
</feature>
<comment type="caution">
    <text evidence="13">Lacks conserved residue(s) required for the propagation of feature annotation.</text>
</comment>
<keyword evidence="2 13" id="KW-0444">Lipid biosynthesis</keyword>
<keyword evidence="13" id="KW-0547">Nucleotide-binding</keyword>
<feature type="binding site" evidence="13">
    <location>
        <position position="245"/>
    </location>
    <ligand>
        <name>sn-glycerol 3-phosphate</name>
        <dbReference type="ChEBI" id="CHEBI:57597"/>
    </ligand>
</feature>
<gene>
    <name evidence="13" type="primary">gpsA</name>
    <name evidence="20" type="ordered locus">Hneap_2345</name>
</gene>
<sequence>MSAQASIAVLGAGSWGTALGIVLARNGHNVCLWARDPGLAERSQQDRVNARYLPDCPFPESLKITADLPLTLNAAEQVWLALPTKVLADFLSDHASHFPVDAIVVNASKGFEQGTGRQISQMVASCLPKHPFVAVSGPTFAHEVATAKPSAITVASVQPQAAECIAATLRNHTLRTYPTEDVIGVEIAGGLKNVLAIAAGVADGFGFGANARAALITRGLAELMRLGGLAGAKPETFMGLAGVGDLVLTCTDDQSRNRRFGLKLAQGYTRDEAVAAIGQAVEGIGAAAEGERLAGRYQVDMPIVHAVYQVLYEGVLAREAVSQILAREPRHQEV</sequence>
<evidence type="ECO:0000256" key="3">
    <source>
        <dbReference type="ARBA" id="ARBA00022857"/>
    </source>
</evidence>
<dbReference type="PIRSF" id="PIRSF000114">
    <property type="entry name" value="Glycerol-3-P_dh"/>
    <property type="match status" value="1"/>
</dbReference>
<dbReference type="AlphaFoldDB" id="D0KX35"/>
<keyword evidence="5 13" id="KW-0520">NAD</keyword>
<dbReference type="InterPro" id="IPR008927">
    <property type="entry name" value="6-PGluconate_DH-like_C_sf"/>
</dbReference>
<feature type="binding site" evidence="13">
    <location>
        <position position="109"/>
    </location>
    <ligand>
        <name>sn-glycerol 3-phosphate</name>
        <dbReference type="ChEBI" id="CHEBI:57597"/>
    </ligand>
</feature>
<comment type="catalytic activity">
    <reaction evidence="9">
        <text>sn-glycerol 3-phosphate + NADP(+) = dihydroxyacetone phosphate + NADPH + H(+)</text>
        <dbReference type="Rhea" id="RHEA:11096"/>
        <dbReference type="ChEBI" id="CHEBI:15378"/>
        <dbReference type="ChEBI" id="CHEBI:57597"/>
        <dbReference type="ChEBI" id="CHEBI:57642"/>
        <dbReference type="ChEBI" id="CHEBI:57783"/>
        <dbReference type="ChEBI" id="CHEBI:58349"/>
        <dbReference type="EC" id="1.1.1.94"/>
    </reaction>
    <physiologicalReaction direction="right-to-left" evidence="9">
        <dbReference type="Rhea" id="RHEA:11098"/>
    </physiologicalReaction>
</comment>
<comment type="function">
    <text evidence="13">Catalyzes the reduction of the glycolytic intermediate dihydroxyacetone phosphate (DHAP) to sn-glycerol 3-phosphate (G3P), the key precursor for phospholipid synthesis.</text>
</comment>
<comment type="catalytic activity">
    <reaction evidence="13">
        <text>sn-glycerol 3-phosphate + NAD(+) = dihydroxyacetone phosphate + NADH + H(+)</text>
        <dbReference type="Rhea" id="RHEA:11092"/>
        <dbReference type="ChEBI" id="CHEBI:15378"/>
        <dbReference type="ChEBI" id="CHEBI:57540"/>
        <dbReference type="ChEBI" id="CHEBI:57597"/>
        <dbReference type="ChEBI" id="CHEBI:57642"/>
        <dbReference type="ChEBI" id="CHEBI:57945"/>
        <dbReference type="EC" id="1.1.1.94"/>
    </reaction>
</comment>
<evidence type="ECO:0000256" key="16">
    <source>
        <dbReference type="PIRSR" id="PIRSR000114-3"/>
    </source>
</evidence>
<evidence type="ECO:0000256" key="10">
    <source>
        <dbReference type="ARBA" id="ARBA00066687"/>
    </source>
</evidence>
<protein>
    <recommendedName>
        <fullName evidence="11 13">Glycerol-3-phosphate dehydrogenase [NAD(P)+]</fullName>
        <ecNumber evidence="10 13">1.1.1.94</ecNumber>
    </recommendedName>
    <alternativeName>
        <fullName evidence="13">NAD(P)(+)-dependent glycerol-3-phosphate dehydrogenase</fullName>
    </alternativeName>
    <alternativeName>
        <fullName evidence="12 13">NAD(P)H-dependent dihydroxyacetone-phosphate reductase</fullName>
    </alternativeName>
</protein>
<evidence type="ECO:0000256" key="2">
    <source>
        <dbReference type="ARBA" id="ARBA00022516"/>
    </source>
</evidence>
<comment type="subcellular location">
    <subcellularLocation>
        <location evidence="13">Cytoplasm</location>
    </subcellularLocation>
</comment>
<evidence type="ECO:0000259" key="19">
    <source>
        <dbReference type="Pfam" id="PF07479"/>
    </source>
</evidence>
<keyword evidence="6 13" id="KW-0443">Lipid metabolism</keyword>
<evidence type="ECO:0000256" key="1">
    <source>
        <dbReference type="ARBA" id="ARBA00011009"/>
    </source>
</evidence>
<dbReference type="InterPro" id="IPR036291">
    <property type="entry name" value="NAD(P)-bd_dom_sf"/>
</dbReference>
<evidence type="ECO:0000256" key="4">
    <source>
        <dbReference type="ARBA" id="ARBA00023002"/>
    </source>
</evidence>
<feature type="binding site" evidence="13">
    <location>
        <position position="255"/>
    </location>
    <ligand>
        <name>sn-glycerol 3-phosphate</name>
        <dbReference type="ChEBI" id="CHEBI:57597"/>
    </ligand>
</feature>
<evidence type="ECO:0000256" key="6">
    <source>
        <dbReference type="ARBA" id="ARBA00023098"/>
    </source>
</evidence>
<feature type="binding site" evidence="16">
    <location>
        <position position="141"/>
    </location>
    <ligand>
        <name>NAD(+)</name>
        <dbReference type="ChEBI" id="CHEBI:57540"/>
    </ligand>
</feature>
<evidence type="ECO:0000256" key="8">
    <source>
        <dbReference type="ARBA" id="ARBA00023264"/>
    </source>
</evidence>
<dbReference type="NCBIfam" id="NF000940">
    <property type="entry name" value="PRK00094.1-2"/>
    <property type="match status" value="1"/>
</dbReference>
<dbReference type="OrthoDB" id="9812273at2"/>
<feature type="binding site" evidence="13">
    <location>
        <position position="137"/>
    </location>
    <ligand>
        <name>sn-glycerol 3-phosphate</name>
        <dbReference type="ChEBI" id="CHEBI:57597"/>
    </ligand>
</feature>
<feature type="binding site" evidence="13">
    <location>
        <position position="282"/>
    </location>
    <ligand>
        <name>NADPH</name>
        <dbReference type="ChEBI" id="CHEBI:57783"/>
    </ligand>
</feature>
<dbReference type="InterPro" id="IPR011128">
    <property type="entry name" value="G3P_DH_NAD-dep_N"/>
</dbReference>
<feature type="binding site" evidence="13">
    <location>
        <position position="14"/>
    </location>
    <ligand>
        <name>NADPH</name>
        <dbReference type="ChEBI" id="CHEBI:57783"/>
    </ligand>
</feature>
<evidence type="ECO:0000313" key="20">
    <source>
        <dbReference type="EMBL" id="ACX97155.1"/>
    </source>
</evidence>
<evidence type="ECO:0000256" key="12">
    <source>
        <dbReference type="ARBA" id="ARBA00080511"/>
    </source>
</evidence>
<dbReference type="HAMAP" id="MF_00394">
    <property type="entry name" value="NAD_Glyc3P_dehydrog"/>
    <property type="match status" value="1"/>
</dbReference>
<dbReference type="Gene3D" id="3.40.50.720">
    <property type="entry name" value="NAD(P)-binding Rossmann-like Domain"/>
    <property type="match status" value="1"/>
</dbReference>
<feature type="binding site" evidence="13">
    <location>
        <position position="141"/>
    </location>
    <ligand>
        <name>NADPH</name>
        <dbReference type="ChEBI" id="CHEBI:57783"/>
    </ligand>
</feature>
<dbReference type="NCBIfam" id="NF000942">
    <property type="entry name" value="PRK00094.1-4"/>
    <property type="match status" value="1"/>
</dbReference>
<dbReference type="InterPro" id="IPR006168">
    <property type="entry name" value="G3P_DH_NAD-dep"/>
</dbReference>
<dbReference type="GO" id="GO:0141152">
    <property type="term" value="F:glycerol-3-phosphate dehydrogenase (NAD+) activity"/>
    <property type="evidence" value="ECO:0007669"/>
    <property type="project" value="RHEA"/>
</dbReference>
<dbReference type="GO" id="GO:0008654">
    <property type="term" value="P:phospholipid biosynthetic process"/>
    <property type="evidence" value="ECO:0007669"/>
    <property type="project" value="UniProtKB-KW"/>
</dbReference>
<feature type="binding site" evidence="15">
    <location>
        <position position="109"/>
    </location>
    <ligand>
        <name>substrate</name>
    </ligand>
</feature>
<evidence type="ECO:0000256" key="7">
    <source>
        <dbReference type="ARBA" id="ARBA00023209"/>
    </source>
</evidence>
<dbReference type="Pfam" id="PF07479">
    <property type="entry name" value="NAD_Gly3P_dh_C"/>
    <property type="match status" value="1"/>
</dbReference>
<dbReference type="InterPro" id="IPR006109">
    <property type="entry name" value="G3P_DH_NAD-dep_C"/>
</dbReference>
<dbReference type="PRINTS" id="PR00077">
    <property type="entry name" value="GPDHDRGNASE"/>
</dbReference>
<keyword evidence="7 13" id="KW-0594">Phospholipid biosynthesis</keyword>
<feature type="domain" description="Glycerol-3-phosphate dehydrogenase NAD-dependent N-terminal" evidence="18">
    <location>
        <begin position="6"/>
        <end position="161"/>
    </location>
</feature>
<comment type="similarity">
    <text evidence="1 13 17">Belongs to the NAD-dependent glycerol-3-phosphate dehydrogenase family.</text>
</comment>
<feature type="binding site" evidence="13">
    <location>
        <position position="15"/>
    </location>
    <ligand>
        <name>NADPH</name>
        <dbReference type="ChEBI" id="CHEBI:57783"/>
    </ligand>
</feature>
<keyword evidence="21" id="KW-1185">Reference proteome</keyword>
<dbReference type="EC" id="1.1.1.94" evidence="10 13"/>
<evidence type="ECO:0000256" key="14">
    <source>
        <dbReference type="PIRSR" id="PIRSR000114-1"/>
    </source>
</evidence>
<evidence type="ECO:0000256" key="9">
    <source>
        <dbReference type="ARBA" id="ARBA00052716"/>
    </source>
</evidence>
<feature type="binding site" evidence="13">
    <location>
        <position position="52"/>
    </location>
    <ligand>
        <name>NADPH</name>
        <dbReference type="ChEBI" id="CHEBI:57783"/>
    </ligand>
</feature>
<accession>D0KX35</accession>
<dbReference type="UniPathway" id="UPA00940"/>
<dbReference type="SUPFAM" id="SSF48179">
    <property type="entry name" value="6-phosphogluconate dehydrogenase C-terminal domain-like"/>
    <property type="match status" value="1"/>
</dbReference>
<dbReference type="STRING" id="555778.Hneap_2345"/>
<feature type="binding site" evidence="15">
    <location>
        <begin position="256"/>
        <end position="257"/>
    </location>
    <ligand>
        <name>substrate</name>
    </ligand>
</feature>
<dbReference type="Pfam" id="PF01210">
    <property type="entry name" value="NAD_Gly3P_dh_N"/>
    <property type="match status" value="1"/>
</dbReference>
<feature type="binding site" evidence="13">
    <location>
        <position position="35"/>
    </location>
    <ligand>
        <name>NADPH</name>
        <dbReference type="ChEBI" id="CHEBI:57783"/>
    </ligand>
</feature>
<keyword evidence="3 13" id="KW-0521">NADP</keyword>
<feature type="binding site" evidence="13">
    <location>
        <position position="109"/>
    </location>
    <ligand>
        <name>NADPH</name>
        <dbReference type="ChEBI" id="CHEBI:57783"/>
    </ligand>
</feature>
<feature type="domain" description="Glycerol-3-phosphate dehydrogenase NAD-dependent C-terminal" evidence="19">
    <location>
        <begin position="181"/>
        <end position="321"/>
    </location>
</feature>
<evidence type="ECO:0000256" key="13">
    <source>
        <dbReference type="HAMAP-Rule" id="MF_00394"/>
    </source>
</evidence>
<feature type="binding site" evidence="13">
    <location>
        <position position="192"/>
    </location>
    <ligand>
        <name>sn-glycerol 3-phosphate</name>
        <dbReference type="ChEBI" id="CHEBI:57597"/>
    </ligand>
</feature>
<dbReference type="PANTHER" id="PTHR11728:SF1">
    <property type="entry name" value="GLYCEROL-3-PHOSPHATE DEHYDROGENASE [NAD(+)] 2, CHLOROPLASTIC"/>
    <property type="match status" value="1"/>
</dbReference>
<feature type="binding site" evidence="13">
    <location>
        <position position="256"/>
    </location>
    <ligand>
        <name>NADPH</name>
        <dbReference type="ChEBI" id="CHEBI:57783"/>
    </ligand>
</feature>
<keyword evidence="4 13" id="KW-0560">Oxidoreductase</keyword>
<dbReference type="GO" id="GO:0005829">
    <property type="term" value="C:cytosol"/>
    <property type="evidence" value="ECO:0007669"/>
    <property type="project" value="TreeGrafter"/>
</dbReference>
<dbReference type="SUPFAM" id="SSF51735">
    <property type="entry name" value="NAD(P)-binding Rossmann-fold domains"/>
    <property type="match status" value="1"/>
</dbReference>
<dbReference type="EMBL" id="CP001801">
    <property type="protein sequence ID" value="ACX97155.1"/>
    <property type="molecule type" value="Genomic_DNA"/>
</dbReference>
<dbReference type="RefSeq" id="WP_012825186.1">
    <property type="nucleotide sequence ID" value="NC_013422.1"/>
</dbReference>
<dbReference type="GO" id="GO:0046168">
    <property type="term" value="P:glycerol-3-phosphate catabolic process"/>
    <property type="evidence" value="ECO:0007669"/>
    <property type="project" value="InterPro"/>
</dbReference>
<evidence type="ECO:0000259" key="18">
    <source>
        <dbReference type="Pfam" id="PF01210"/>
    </source>
</evidence>
<dbReference type="InterPro" id="IPR013328">
    <property type="entry name" value="6PGD_dom2"/>
</dbReference>
<feature type="active site" description="Proton acceptor" evidence="13 14">
    <location>
        <position position="192"/>
    </location>
</feature>
<dbReference type="PANTHER" id="PTHR11728">
    <property type="entry name" value="GLYCEROL-3-PHOSPHATE DEHYDROGENASE"/>
    <property type="match status" value="1"/>
</dbReference>
<proteinExistence type="inferred from homology"/>
<keyword evidence="8 13" id="KW-1208">Phospholipid metabolism</keyword>
<dbReference type="GO" id="GO:0005975">
    <property type="term" value="P:carbohydrate metabolic process"/>
    <property type="evidence" value="ECO:0007669"/>
    <property type="project" value="InterPro"/>
</dbReference>
<dbReference type="Gene3D" id="1.10.1040.10">
    <property type="entry name" value="N-(1-d-carboxylethyl)-l-norvaline Dehydrogenase, domain 2"/>
    <property type="match status" value="1"/>
</dbReference>
<dbReference type="GO" id="GO:0006650">
    <property type="term" value="P:glycerophospholipid metabolic process"/>
    <property type="evidence" value="ECO:0007669"/>
    <property type="project" value="UniProtKB-UniRule"/>
</dbReference>
<organism evidence="20 21">
    <name type="scientific">Halothiobacillus neapolitanus (strain ATCC 23641 / DSM 15147 / CIP 104769 / NCIMB 8539 / c2)</name>
    <name type="common">Thiobacillus neapolitanus</name>
    <dbReference type="NCBI Taxonomy" id="555778"/>
    <lineage>
        <taxon>Bacteria</taxon>
        <taxon>Pseudomonadati</taxon>
        <taxon>Pseudomonadota</taxon>
        <taxon>Gammaproteobacteria</taxon>
        <taxon>Chromatiales</taxon>
        <taxon>Halothiobacillaceae</taxon>
        <taxon>Halothiobacillus</taxon>
    </lineage>
</organism>
<evidence type="ECO:0000256" key="5">
    <source>
        <dbReference type="ARBA" id="ARBA00023027"/>
    </source>
</evidence>
<dbReference type="KEGG" id="hna:Hneap_2345"/>
<reference evidence="20 21" key="1">
    <citation type="submission" date="2009-10" db="EMBL/GenBank/DDBJ databases">
        <title>Complete sequence of Halothiobacillus neapolitanus c2.</title>
        <authorList>
            <consortium name="US DOE Joint Genome Institute"/>
            <person name="Lucas S."/>
            <person name="Copeland A."/>
            <person name="Lapidus A."/>
            <person name="Glavina del Rio T."/>
            <person name="Tice H."/>
            <person name="Bruce D."/>
            <person name="Goodwin L."/>
            <person name="Pitluck S."/>
            <person name="Davenport K."/>
            <person name="Brettin T."/>
            <person name="Detter J.C."/>
            <person name="Han C."/>
            <person name="Tapia R."/>
            <person name="Larimer F."/>
            <person name="Land M."/>
            <person name="Hauser L."/>
            <person name="Kyrpides N."/>
            <person name="Mikhailova N."/>
            <person name="Kerfeld C."/>
            <person name="Cannon G."/>
            <person name="Heinhort S."/>
        </authorList>
    </citation>
    <scope>NUCLEOTIDE SEQUENCE [LARGE SCALE GENOMIC DNA]</scope>
    <source>
        <strain evidence="21">ATCC 23641 / c2</strain>
    </source>
</reference>
<evidence type="ECO:0000256" key="11">
    <source>
        <dbReference type="ARBA" id="ARBA00069372"/>
    </source>
</evidence>
<feature type="binding site" evidence="13">
    <location>
        <position position="257"/>
    </location>
    <ligand>
        <name>sn-glycerol 3-phosphate</name>
        <dbReference type="ChEBI" id="CHEBI:57597"/>
    </ligand>
</feature>
<dbReference type="GO" id="GO:0141153">
    <property type="term" value="F:glycerol-3-phosphate dehydrogenase (NADP+) activity"/>
    <property type="evidence" value="ECO:0007669"/>
    <property type="project" value="RHEA"/>
</dbReference>
<comment type="pathway">
    <text evidence="13">Membrane lipid metabolism; glycerophospholipid metabolism.</text>
</comment>
<keyword evidence="13" id="KW-0963">Cytoplasm</keyword>
<name>D0KX35_HALNC</name>
<evidence type="ECO:0000313" key="21">
    <source>
        <dbReference type="Proteomes" id="UP000009102"/>
    </source>
</evidence>
<dbReference type="FunFam" id="3.40.50.720:FF:000019">
    <property type="entry name" value="Glycerol-3-phosphate dehydrogenase [NAD(P)+]"/>
    <property type="match status" value="1"/>
</dbReference>